<dbReference type="Pfam" id="PF05795">
    <property type="entry name" value="Plasmodium_Vir"/>
    <property type="match status" value="1"/>
</dbReference>
<reference evidence="4" key="1">
    <citation type="submission" date="2016-05" db="EMBL/GenBank/DDBJ databases">
        <authorList>
            <person name="Naeem Raeece"/>
        </authorList>
    </citation>
    <scope>NUCLEOTIDE SEQUENCE [LARGE SCALE GENOMIC DNA]</scope>
</reference>
<proteinExistence type="predicted"/>
<feature type="compositionally biased region" description="Polar residues" evidence="1">
    <location>
        <begin position="329"/>
        <end position="338"/>
    </location>
</feature>
<organism evidence="3 4">
    <name type="scientific">Plasmodium malariae</name>
    <dbReference type="NCBI Taxonomy" id="5858"/>
    <lineage>
        <taxon>Eukaryota</taxon>
        <taxon>Sar</taxon>
        <taxon>Alveolata</taxon>
        <taxon>Apicomplexa</taxon>
        <taxon>Aconoidasida</taxon>
        <taxon>Haemosporida</taxon>
        <taxon>Plasmodiidae</taxon>
        <taxon>Plasmodium</taxon>
        <taxon>Plasmodium (Plasmodium)</taxon>
    </lineage>
</organism>
<keyword evidence="2" id="KW-1133">Transmembrane helix</keyword>
<feature type="transmembrane region" description="Helical" evidence="2">
    <location>
        <begin position="465"/>
        <end position="486"/>
    </location>
</feature>
<dbReference type="Proteomes" id="UP000078597">
    <property type="component" value="Unassembled WGS sequence"/>
</dbReference>
<evidence type="ECO:0000313" key="3">
    <source>
        <dbReference type="EMBL" id="SBS99373.1"/>
    </source>
</evidence>
<evidence type="ECO:0000313" key="4">
    <source>
        <dbReference type="Proteomes" id="UP000078597"/>
    </source>
</evidence>
<keyword evidence="2" id="KW-0812">Transmembrane</keyword>
<dbReference type="InterPro" id="IPR008780">
    <property type="entry name" value="Plasmodium_Vir"/>
</dbReference>
<accession>A0A1A8X5B3</accession>
<dbReference type="VEuPathDB" id="PlasmoDB:PmUG01_01034400"/>
<evidence type="ECO:0000256" key="1">
    <source>
        <dbReference type="SAM" id="MobiDB-lite"/>
    </source>
</evidence>
<feature type="region of interest" description="Disordered" evidence="1">
    <location>
        <begin position="313"/>
        <end position="339"/>
    </location>
</feature>
<evidence type="ECO:0000256" key="2">
    <source>
        <dbReference type="SAM" id="Phobius"/>
    </source>
</evidence>
<keyword evidence="2" id="KW-0472">Membrane</keyword>
<dbReference type="EMBL" id="FLQW01005722">
    <property type="protein sequence ID" value="SBS99373.1"/>
    <property type="molecule type" value="Genomic_DNA"/>
</dbReference>
<dbReference type="AlphaFoldDB" id="A0A1A8X5B3"/>
<name>A0A1A8X5B3_PLAMA</name>
<sequence length="541" mass="63312">MEGENAVFEEILKKLPSYKIYNEFNSGDNISKESICKEKDYEKCPDKNACINLCKKIERNFKNLSENRETEDYKKRCSHHTYWVNEEIMNLFKTNSQNSVEDIVNKFVKLGSILTETYRINNCNYYFTHKNLIDIKNKNEEKYLYDYFTNYESIRSKYTCNNVTIDKYKKYINDINTIYLKKKVDCCMSGMLTCPHYFLKCDKDFNPTKLLTELHSNEKESCNGLKDITNEPTNEKPDTATLDQEYMNSFYITGCPILSNERSSTNNGGMGCNLFRAKVNISSSVTADESNTQQAISTMSSADVQVLISSVYSESSQSQKSENQKHQNGQVKKNNMSPEETIDDDVRWNFVKGTLNCLPNTQEKDEYGLCEYMEELVESGFFIKEKDSKGYKFKIGKKWDPRYLIRAGKNKRLWKSLKSGLRGFRNSGYYHVIKPNKDMDIDIQNTNGQINSGNYEKYNILNNTLFRISIGVTLVTGLILVFFLYYKFTPFGSCVGKIRKRKKRYRSNFADLNREKRSRKFLKRTYRHSDRRRFSVVNIDQ</sequence>
<gene>
    <name evidence="3" type="ORF">PMALA_069520</name>
</gene>
<protein>
    <submittedName>
        <fullName evidence="3">PIR Superfamily Protein</fullName>
    </submittedName>
</protein>